<dbReference type="PROSITE" id="PS50238">
    <property type="entry name" value="RHOGAP"/>
    <property type="match status" value="1"/>
</dbReference>
<evidence type="ECO:0000259" key="1">
    <source>
        <dbReference type="PROSITE" id="PS50238"/>
    </source>
</evidence>
<dbReference type="Proteomes" id="UP000008064">
    <property type="component" value="Unassembled WGS sequence"/>
</dbReference>
<dbReference type="AlphaFoldDB" id="F8NRS1"/>
<dbReference type="RefSeq" id="XP_007317210.1">
    <property type="nucleotide sequence ID" value="XM_007317148.1"/>
</dbReference>
<dbReference type="Gene3D" id="2.60.40.10">
    <property type="entry name" value="Immunoglobulins"/>
    <property type="match status" value="1"/>
</dbReference>
<dbReference type="KEGG" id="sla:SERLADRAFT_491669"/>
<dbReference type="OrthoDB" id="7862313at2759"/>
<dbReference type="SUPFAM" id="SSF48350">
    <property type="entry name" value="GTPase activation domain, GAP"/>
    <property type="match status" value="1"/>
</dbReference>
<dbReference type="EMBL" id="GL945432">
    <property type="protein sequence ID" value="EGO27037.1"/>
    <property type="molecule type" value="Genomic_DNA"/>
</dbReference>
<dbReference type="GeneID" id="18821722"/>
<proteinExistence type="predicted"/>
<dbReference type="InterPro" id="IPR008936">
    <property type="entry name" value="Rho_GTPase_activation_prot"/>
</dbReference>
<evidence type="ECO:0000313" key="2">
    <source>
        <dbReference type="EMBL" id="EGO27037.1"/>
    </source>
</evidence>
<dbReference type="InterPro" id="IPR013783">
    <property type="entry name" value="Ig-like_fold"/>
</dbReference>
<protein>
    <submittedName>
        <fullName evidence="2">RhoGAP domain-containing protein</fullName>
    </submittedName>
</protein>
<dbReference type="HOGENOM" id="CLU_068280_0_0_1"/>
<sequence>MNLGSTRIDCTLILHTLLGKDHFITVRGEYQYTCFANSLSRLTRLPGPIRSVKSPQNLILSNGRQSINAPREIMRLINWLMSYARDSQLAIVQYGLFTSPVDESLVADIRESLDTGNDFPPRASPHDRALVLAVGSTLLQLLDSLTEPVVPASLHAKCLEAENRDEAFELLDGFPTESVNVWVSVTAFLHYISQQGSSASSPNQSLRARALASTFAPILLRDDASNTYPRVSPIGKQNFLLFFIN</sequence>
<reference evidence="2" key="1">
    <citation type="submission" date="2011-04" db="EMBL/GenBank/DDBJ databases">
        <title>Evolution of plant cell wall degrading machinery underlies the functional diversity of forest fungi.</title>
        <authorList>
            <consortium name="US DOE Joint Genome Institute (JGI-PGF)"/>
            <person name="Eastwood D.C."/>
            <person name="Floudas D."/>
            <person name="Binder M."/>
            <person name="Majcherczyk A."/>
            <person name="Schneider P."/>
            <person name="Aerts A."/>
            <person name="Asiegbu F.O."/>
            <person name="Baker S.E."/>
            <person name="Barry K."/>
            <person name="Bendiksby M."/>
            <person name="Blumentritt M."/>
            <person name="Coutinho P.M."/>
            <person name="Cullen D."/>
            <person name="Cullen D."/>
            <person name="Gathman A."/>
            <person name="Goodell B."/>
            <person name="Henrissat B."/>
            <person name="Ihrmark K."/>
            <person name="Kauserud H."/>
            <person name="Kohler A."/>
            <person name="LaButti K."/>
            <person name="Lapidus A."/>
            <person name="Lavin J.L."/>
            <person name="Lee Y.-H."/>
            <person name="Lindquist E."/>
            <person name="Lilly W."/>
            <person name="Lucas S."/>
            <person name="Morin E."/>
            <person name="Murat C."/>
            <person name="Oguiza J.A."/>
            <person name="Park J."/>
            <person name="Pisabarro A.G."/>
            <person name="Riley R."/>
            <person name="Rosling A."/>
            <person name="Salamov A."/>
            <person name="Schmidt O."/>
            <person name="Schmutz J."/>
            <person name="Skrede I."/>
            <person name="Stenlid J."/>
            <person name="Wiebenga A."/>
            <person name="Xie X."/>
            <person name="Kues U."/>
            <person name="Hibbett D.S."/>
            <person name="Hoffmeister D."/>
            <person name="Hogberg N."/>
            <person name="Martin F."/>
            <person name="Grigoriev I.V."/>
            <person name="Watkinson S.C."/>
        </authorList>
    </citation>
    <scope>NUCLEOTIDE SEQUENCE</scope>
    <source>
        <strain evidence="2">S7.9</strain>
    </source>
</reference>
<name>F8NRS1_SERL9</name>
<feature type="domain" description="Rho-GAP" evidence="1">
    <location>
        <begin position="56"/>
        <end position="245"/>
    </location>
</feature>
<dbReference type="Pfam" id="PF00620">
    <property type="entry name" value="RhoGAP"/>
    <property type="match status" value="1"/>
</dbReference>
<dbReference type="Gene3D" id="1.10.555.10">
    <property type="entry name" value="Rho GTPase activation protein"/>
    <property type="match status" value="1"/>
</dbReference>
<organism>
    <name type="scientific">Serpula lacrymans var. lacrymans (strain S7.9)</name>
    <name type="common">Dry rot fungus</name>
    <dbReference type="NCBI Taxonomy" id="578457"/>
    <lineage>
        <taxon>Eukaryota</taxon>
        <taxon>Fungi</taxon>
        <taxon>Dikarya</taxon>
        <taxon>Basidiomycota</taxon>
        <taxon>Agaricomycotina</taxon>
        <taxon>Agaricomycetes</taxon>
        <taxon>Agaricomycetidae</taxon>
        <taxon>Boletales</taxon>
        <taxon>Coniophorineae</taxon>
        <taxon>Serpulaceae</taxon>
        <taxon>Serpula</taxon>
    </lineage>
</organism>
<gene>
    <name evidence="2" type="ORF">SERLADRAFT_491669</name>
</gene>
<dbReference type="SMART" id="SM00324">
    <property type="entry name" value="RhoGAP"/>
    <property type="match status" value="1"/>
</dbReference>
<dbReference type="GO" id="GO:0007165">
    <property type="term" value="P:signal transduction"/>
    <property type="evidence" value="ECO:0007669"/>
    <property type="project" value="InterPro"/>
</dbReference>
<dbReference type="InterPro" id="IPR000198">
    <property type="entry name" value="RhoGAP_dom"/>
</dbReference>
<accession>F8NRS1</accession>